<proteinExistence type="predicted"/>
<dbReference type="SMART" id="SM00044">
    <property type="entry name" value="CYCc"/>
    <property type="match status" value="1"/>
</dbReference>
<keyword evidence="4" id="KW-1185">Reference proteome</keyword>
<dbReference type="InterPro" id="IPR001054">
    <property type="entry name" value="A/G_cyclase"/>
</dbReference>
<dbReference type="PANTHER" id="PTHR43081:SF1">
    <property type="entry name" value="ADENYLATE CYCLASE, TERMINAL-DIFFERENTIATION SPECIFIC"/>
    <property type="match status" value="1"/>
</dbReference>
<dbReference type="InterPro" id="IPR050697">
    <property type="entry name" value="Adenylyl/Guanylyl_Cyclase_3/4"/>
</dbReference>
<name>A0ABV7WUA9_9GAMM</name>
<dbReference type="Pfam" id="PF05226">
    <property type="entry name" value="CHASE2"/>
    <property type="match status" value="1"/>
</dbReference>
<dbReference type="RefSeq" id="WP_290282121.1">
    <property type="nucleotide sequence ID" value="NZ_JAUFQI010000001.1"/>
</dbReference>
<reference evidence="4" key="1">
    <citation type="journal article" date="2019" name="Int. J. Syst. Evol. Microbiol.">
        <title>The Global Catalogue of Microorganisms (GCM) 10K type strain sequencing project: providing services to taxonomists for standard genome sequencing and annotation.</title>
        <authorList>
            <consortium name="The Broad Institute Genomics Platform"/>
            <consortium name="The Broad Institute Genome Sequencing Center for Infectious Disease"/>
            <person name="Wu L."/>
            <person name="Ma J."/>
        </authorList>
    </citation>
    <scope>NUCLEOTIDE SEQUENCE [LARGE SCALE GENOMIC DNA]</scope>
    <source>
        <strain evidence="4">CECT 8288</strain>
    </source>
</reference>
<dbReference type="SUPFAM" id="SSF55073">
    <property type="entry name" value="Nucleotide cyclase"/>
    <property type="match status" value="1"/>
</dbReference>
<feature type="transmembrane region" description="Helical" evidence="1">
    <location>
        <begin position="373"/>
        <end position="392"/>
    </location>
</feature>
<dbReference type="SMART" id="SM01080">
    <property type="entry name" value="CHASE2"/>
    <property type="match status" value="1"/>
</dbReference>
<dbReference type="Gene3D" id="3.30.70.1230">
    <property type="entry name" value="Nucleotide cyclase"/>
    <property type="match status" value="1"/>
</dbReference>
<feature type="domain" description="Guanylate cyclase" evidence="2">
    <location>
        <begin position="491"/>
        <end position="623"/>
    </location>
</feature>
<organism evidence="3 4">
    <name type="scientific">Reinekea marina</name>
    <dbReference type="NCBI Taxonomy" id="1310421"/>
    <lineage>
        <taxon>Bacteria</taxon>
        <taxon>Pseudomonadati</taxon>
        <taxon>Pseudomonadota</taxon>
        <taxon>Gammaproteobacteria</taxon>
        <taxon>Oceanospirillales</taxon>
        <taxon>Saccharospirillaceae</taxon>
        <taxon>Reinekea</taxon>
    </lineage>
</organism>
<dbReference type="Proteomes" id="UP001595710">
    <property type="component" value="Unassembled WGS sequence"/>
</dbReference>
<evidence type="ECO:0000259" key="2">
    <source>
        <dbReference type="PROSITE" id="PS50125"/>
    </source>
</evidence>
<protein>
    <submittedName>
        <fullName evidence="3">CHASE2 domain-containing protein</fullName>
    </submittedName>
</protein>
<evidence type="ECO:0000313" key="3">
    <source>
        <dbReference type="EMBL" id="MFC3702741.1"/>
    </source>
</evidence>
<keyword evidence="1" id="KW-1133">Transmembrane helix</keyword>
<dbReference type="PROSITE" id="PS50125">
    <property type="entry name" value="GUANYLATE_CYCLASE_2"/>
    <property type="match status" value="1"/>
</dbReference>
<dbReference type="PANTHER" id="PTHR43081">
    <property type="entry name" value="ADENYLATE CYCLASE, TERMINAL-DIFFERENTIATION SPECIFIC-RELATED"/>
    <property type="match status" value="1"/>
</dbReference>
<dbReference type="InterPro" id="IPR029787">
    <property type="entry name" value="Nucleotide_cyclase"/>
</dbReference>
<gene>
    <name evidence="3" type="ORF">ACFOND_13955</name>
</gene>
<dbReference type="Pfam" id="PF00211">
    <property type="entry name" value="Guanylate_cyc"/>
    <property type="match status" value="1"/>
</dbReference>
<accession>A0ABV7WUA9</accession>
<feature type="transmembrane region" description="Helical" evidence="1">
    <location>
        <begin position="399"/>
        <end position="421"/>
    </location>
</feature>
<sequence>MPLIQLIKENGIRWGVVCLSLVFTLSLTLYQIVSAPYDTSSFIKRLDYLFYDWRYNLLLDENRFERAEANIVIVDIDEESLKVEGRWPWSREKLATMVDRLAEAGAVVIGFDVLMAEPQINPTEELQRKARAIGRPDVAEALNTFKDETAYDEILARSFENVDVLLPFLFHDTDTIAVGQLPNPVASIDPSDAQNILTVDAYGYTASVPLLQEASVGGGFIVPTIDGDGVLRRAPLVQRYGNDLYPALSLAMGLSYYLLDSIELELEVFRKNLLAVKGFQFADKNIITDFRGGVLVPYLGGERQYPYIPATDVLNNNVEPGTFKNALVLVGTSSVGLADLRSTPVGTQYPGVEVHANLLNSLLVGEFPYDWEYANEFTALVLFILGLLFTLFSNRFGPFALLLATLTLLASLLTFNLYFWLEQNASLPLASSILLTLGLGAIHLLEGFLSERMAKQHVTSVFGQYVPSEHISHMLEAPDKYGFEGETRDMTVLFSDIRSFTTISENLSATELKDLLNRYFTPITESIFNHQGTIDKYVGDMVMAFWGAPLDDEDHAEHALAAAVDMLEVLKKLNPELAALGYPEIKVGIGLNSGQMNVGDMGSNFRKAYTVLGDAVNLGSRLESLTKYYFADILVGPETKAQCHSWAFRLVDKIQVKGKLNAVDVYEPIVPIDQLTESWTSELQKHDHAWQAYLAKDWHKANTLFSELAQSSQRPHLYKVLLERITGLASQTLPDNWEGTFIHENK</sequence>
<dbReference type="EMBL" id="JBHRYN010000020">
    <property type="protein sequence ID" value="MFC3702741.1"/>
    <property type="molecule type" value="Genomic_DNA"/>
</dbReference>
<keyword evidence="1" id="KW-0472">Membrane</keyword>
<keyword evidence="1" id="KW-0812">Transmembrane</keyword>
<dbReference type="InterPro" id="IPR007890">
    <property type="entry name" value="CHASE2"/>
</dbReference>
<feature type="transmembrane region" description="Helical" evidence="1">
    <location>
        <begin position="427"/>
        <end position="445"/>
    </location>
</feature>
<dbReference type="CDD" id="cd07302">
    <property type="entry name" value="CHD"/>
    <property type="match status" value="1"/>
</dbReference>
<evidence type="ECO:0000313" key="4">
    <source>
        <dbReference type="Proteomes" id="UP001595710"/>
    </source>
</evidence>
<feature type="transmembrane region" description="Helical" evidence="1">
    <location>
        <begin position="12"/>
        <end position="33"/>
    </location>
</feature>
<evidence type="ECO:0000256" key="1">
    <source>
        <dbReference type="SAM" id="Phobius"/>
    </source>
</evidence>
<comment type="caution">
    <text evidence="3">The sequence shown here is derived from an EMBL/GenBank/DDBJ whole genome shotgun (WGS) entry which is preliminary data.</text>
</comment>